<dbReference type="InterPro" id="IPR010623">
    <property type="entry name" value="IcmF_C"/>
</dbReference>
<dbReference type="RefSeq" id="WP_054554074.1">
    <property type="nucleotide sequence ID" value="NZ_LJTC01000011.1"/>
</dbReference>
<dbReference type="Proteomes" id="UP000050378">
    <property type="component" value="Unassembled WGS sequence"/>
</dbReference>
<dbReference type="EMBL" id="LJTC01000011">
    <property type="protein sequence ID" value="KPM82545.1"/>
    <property type="molecule type" value="Genomic_DNA"/>
</dbReference>
<dbReference type="Pfam" id="PF06761">
    <property type="entry name" value="IcmF-related"/>
    <property type="match status" value="1"/>
</dbReference>
<keyword evidence="1" id="KW-0812">Transmembrane</keyword>
<evidence type="ECO:0000313" key="7">
    <source>
        <dbReference type="Proteomes" id="UP000050378"/>
    </source>
</evidence>
<feature type="domain" description="IcmF-related" evidence="3">
    <location>
        <begin position="503"/>
        <end position="819"/>
    </location>
</feature>
<comment type="caution">
    <text evidence="6">The sequence shown here is derived from an EMBL/GenBank/DDBJ whole genome shotgun (WGS) entry which is preliminary data.</text>
</comment>
<name>A0A0P7D2D5_9GAMM</name>
<evidence type="ECO:0000259" key="3">
    <source>
        <dbReference type="Pfam" id="PF06761"/>
    </source>
</evidence>
<feature type="transmembrane region" description="Helical" evidence="1">
    <location>
        <begin position="12"/>
        <end position="40"/>
    </location>
</feature>
<dbReference type="Pfam" id="PF14331">
    <property type="entry name" value="IcmF-related_N"/>
    <property type="match status" value="1"/>
</dbReference>
<organism evidence="6 7">
    <name type="scientific">Pseudoalteromonas lipolytica</name>
    <dbReference type="NCBI Taxonomy" id="570156"/>
    <lineage>
        <taxon>Bacteria</taxon>
        <taxon>Pseudomonadati</taxon>
        <taxon>Pseudomonadota</taxon>
        <taxon>Gammaproteobacteria</taxon>
        <taxon>Alteromonadales</taxon>
        <taxon>Pseudoalteromonadaceae</taxon>
        <taxon>Pseudoalteromonas</taxon>
    </lineage>
</organism>
<keyword evidence="1" id="KW-0472">Membrane</keyword>
<accession>A0A0P7D2D5</accession>
<proteinExistence type="predicted"/>
<evidence type="ECO:0000259" key="2">
    <source>
        <dbReference type="Pfam" id="PF06744"/>
    </source>
</evidence>
<evidence type="ECO:0000259" key="5">
    <source>
        <dbReference type="Pfam" id="PF21070"/>
    </source>
</evidence>
<evidence type="ECO:0000313" key="6">
    <source>
        <dbReference type="EMBL" id="KPM82545.1"/>
    </source>
</evidence>
<feature type="domain" description="Type VI secretion system component TssM1 N-terminal" evidence="4">
    <location>
        <begin position="191"/>
        <end position="446"/>
    </location>
</feature>
<dbReference type="Pfam" id="PF21070">
    <property type="entry name" value="IcmF_helical"/>
    <property type="match status" value="1"/>
</dbReference>
<dbReference type="InterPro" id="IPR017731">
    <property type="entry name" value="TssM1-like"/>
</dbReference>
<dbReference type="PANTHER" id="PTHR36153">
    <property type="entry name" value="INNER MEMBRANE PROTEIN-RELATED"/>
    <property type="match status" value="1"/>
</dbReference>
<dbReference type="InterPro" id="IPR009612">
    <property type="entry name" value="IcmF-rel"/>
</dbReference>
<dbReference type="OrthoDB" id="9758229at2"/>
<dbReference type="NCBIfam" id="TIGR03348">
    <property type="entry name" value="VI_IcmF"/>
    <property type="match status" value="1"/>
</dbReference>
<feature type="domain" description="Type VI secretion system IcmF C-terminal" evidence="2">
    <location>
        <begin position="1095"/>
        <end position="1195"/>
    </location>
</feature>
<dbReference type="InterPro" id="IPR053156">
    <property type="entry name" value="T6SS_TssM-like"/>
</dbReference>
<dbReference type="PATRIC" id="fig|570156.3.peg.1203"/>
<dbReference type="PANTHER" id="PTHR36153:SF1">
    <property type="entry name" value="TYPE VI SECRETION SYSTEM COMPONENT TSSM1"/>
    <property type="match status" value="1"/>
</dbReference>
<dbReference type="InterPro" id="IPR025743">
    <property type="entry name" value="TssM1_N"/>
</dbReference>
<feature type="transmembrane region" description="Helical" evidence="1">
    <location>
        <begin position="52"/>
        <end position="72"/>
    </location>
</feature>
<dbReference type="InterPro" id="IPR048677">
    <property type="entry name" value="TssM1_hel"/>
</dbReference>
<dbReference type="InterPro" id="IPR027417">
    <property type="entry name" value="P-loop_NTPase"/>
</dbReference>
<dbReference type="STRING" id="570156.AOG27_16370"/>
<keyword evidence="1" id="KW-1133">Transmembrane helix</keyword>
<evidence type="ECO:0000256" key="1">
    <source>
        <dbReference type="SAM" id="Phobius"/>
    </source>
</evidence>
<reference evidence="6 7" key="1">
    <citation type="submission" date="2015-09" db="EMBL/GenBank/DDBJ databases">
        <title>Draft Genome Sequence of Pseudoalteromonas lipolytica UCD-48B.</title>
        <authorList>
            <person name="Krusor M."/>
            <person name="Coil D.A."/>
            <person name="Lang J.M."/>
            <person name="Eisen J.A."/>
            <person name="Alexiev A."/>
        </authorList>
    </citation>
    <scope>NUCLEOTIDE SEQUENCE [LARGE SCALE GENOMIC DNA]</scope>
    <source>
        <strain evidence="6 7">UCD-48B</strain>
    </source>
</reference>
<protein>
    <submittedName>
        <fullName evidence="6">Type VI secretion protein</fullName>
    </submittedName>
</protein>
<evidence type="ECO:0000259" key="4">
    <source>
        <dbReference type="Pfam" id="PF14331"/>
    </source>
</evidence>
<sequence>MQGRVNKSGLVHFLLGLVSSRATGQLIGLIAVLSIIWFAGRIVGLDTTDKKLIAMAAVTAVFIIFIFIRWLWTKRSGDKLASELASHNAGSSAELDEIKEKMQEALSSLKASHLGAGYRGNTALYALPWYMIIGPSATGKSTLFANSGLHFPYSNSNELHIQGFGGTRNCDWWFSDQAILIDTAGRYTTEQSENKEWLSFLSLLKKYRPKLPINGVMVAISVADVLTSDSEEIRQHVKLVRERIEELITQLGVIFPVYITFTKTDLISGFEPFFNDLTEKEREQVFGAYLLDISEDQQNDPAEMFEVRMEELYQRLCEQRLSKVARERNEHRKQLILDFPNQFKSASTKLTEFVNLLFKANPYQEVPWFAGVYFTSGTQEGTPIERITNGVRDQFGAVVVEQKQESITQSYFINRVFNDVIFKLQDLTRGNRKKRLVGRWLKGLTVTSGLASIAAVTALLITSYTSNQLLLNQGEARVKAIVEANVNKAKDEQKLAATLDLFEHYQSLNNYEEQLPWYFIFGIYEGDETLTSVSQVLFNQLNQLITLPAEKQTLAQLKEFEAIWSADDADARAASRQAYYDALKLHLMLSAHPEHKDDEFAKQQLLSFISQHFNIEIDAQADSPITSQLNDLVDLYLANISTDLENPGEILFWQNNETAVLNARNSLNTQPEAEPLYQQIISSFAERKKAIQLKQFMAAKNRDVLKSNFSIPYVYTNAGWQEYVYPEIKRISRLVFSGDWVMGTSNESGQNAVDEAQADALAKAMRSYYFKDYGNTWFAFLNSIKVPTFRDLNDASINFARLSSTDGPLIDLMTLVNDNIVVADKPSAVSANNDKIATILSGATDTAAKKVAKGKLAKQVAERPDFSQVSTVRAPELETRFADLRRFSQHDEDKQMSDYMSQYISSLSSIHSDIKAMAASNEDDAQAMVFVQDLLSGNSQDNALQSSWIIIESQTRALDPETKDTLDVLFKAPLQSGIASIMAKARSQLNEEWENQVYTMYSNSIAGKYPFNLTGPDAAIADVSEFLNSETGVLWNFINSQLKPFMKVRRGVWEEKQWNGVGIGFNQELLDGLTKANKVTRSLFLNGSDAAGFNFQMMPVPQKGIRETYLGFSEQGYRYRNEPEEWRNFSWPGRGAAEKAILYGLDNAGRRVTIEQDGPWALLKVLNEANVKWIKGTEFLATWELVDKSEQSLTVQFSLKSGRNSGIFSKYMLTSFALPNSLFAPKPQLAQASRASVQ</sequence>
<dbReference type="Pfam" id="PF06744">
    <property type="entry name" value="IcmF_C"/>
    <property type="match status" value="1"/>
</dbReference>
<gene>
    <name evidence="6" type="ORF">AOG27_16370</name>
</gene>
<dbReference type="SUPFAM" id="SSF52540">
    <property type="entry name" value="P-loop containing nucleoside triphosphate hydrolases"/>
    <property type="match status" value="1"/>
</dbReference>
<dbReference type="AlphaFoldDB" id="A0A0P7D2D5"/>
<feature type="domain" description="Type VI secretion system component TssM1 helical" evidence="5">
    <location>
        <begin position="987"/>
        <end position="1088"/>
    </location>
</feature>